<reference evidence="2 7" key="2">
    <citation type="submission" date="2016-04" db="EMBL/GenBank/DDBJ databases">
        <title>Complete genome sequence of Thermococcus thioreducens type strain OGL-20P.</title>
        <authorList>
            <person name="Oger P.M."/>
        </authorList>
    </citation>
    <scope>NUCLEOTIDE SEQUENCE [LARGE SCALE GENOMIC DNA]</scope>
    <source>
        <strain evidence="2 7">OGL-20P</strain>
    </source>
</reference>
<dbReference type="EMBL" id="LIXN01000010">
    <property type="protein sequence ID" value="KQH82196.1"/>
    <property type="molecule type" value="Genomic_DNA"/>
</dbReference>
<proteinExistence type="predicted"/>
<keyword evidence="1" id="KW-0472">Membrane</keyword>
<name>A0A0Q2XLW7_9EURY</name>
<evidence type="ECO:0000313" key="3">
    <source>
        <dbReference type="EMBL" id="KQH82196.1"/>
    </source>
</evidence>
<feature type="transmembrane region" description="Helical" evidence="1">
    <location>
        <begin position="33"/>
        <end position="51"/>
    </location>
</feature>
<dbReference type="GeneID" id="33334464"/>
<dbReference type="RefSeq" id="WP_055429591.1">
    <property type="nucleotide sequence ID" value="NZ_CP015105.1"/>
</dbReference>
<dbReference type="EMBL" id="CP015105">
    <property type="protein sequence ID" value="ASJ12927.1"/>
    <property type="molecule type" value="Genomic_DNA"/>
</dbReference>
<keyword evidence="1" id="KW-0812">Transmembrane</keyword>
<feature type="transmembrane region" description="Helical" evidence="1">
    <location>
        <begin position="9"/>
        <end position="27"/>
    </location>
</feature>
<dbReference type="STRING" id="277988.SAMN05216170_0238"/>
<dbReference type="PATRIC" id="fig|277988.4.peg.1493"/>
<evidence type="ECO:0000313" key="4">
    <source>
        <dbReference type="EMBL" id="SEV83331.1"/>
    </source>
</evidence>
<evidence type="ECO:0000313" key="2">
    <source>
        <dbReference type="EMBL" id="ASJ12927.1"/>
    </source>
</evidence>
<evidence type="ECO:0000313" key="7">
    <source>
        <dbReference type="Proteomes" id="UP000250136"/>
    </source>
</evidence>
<evidence type="ECO:0000256" key="1">
    <source>
        <dbReference type="SAM" id="Phobius"/>
    </source>
</evidence>
<protein>
    <submittedName>
        <fullName evidence="3">Uncharacterized protein</fullName>
    </submittedName>
</protein>
<keyword evidence="1" id="KW-1133">Transmembrane helix</keyword>
<dbReference type="KEGG" id="ttd:A3L14_08530"/>
<evidence type="ECO:0000313" key="5">
    <source>
        <dbReference type="Proteomes" id="UP000051862"/>
    </source>
</evidence>
<keyword evidence="7" id="KW-1185">Reference proteome</keyword>
<reference evidence="3 5" key="1">
    <citation type="submission" date="2015-08" db="EMBL/GenBank/DDBJ databases">
        <title>Thermococcus thioreducens DSM 14981 genome sequencing.</title>
        <authorList>
            <person name="Hong S.-J."/>
            <person name="Kim M.-C."/>
            <person name="Shin J.-H."/>
        </authorList>
    </citation>
    <scope>NUCLEOTIDE SEQUENCE [LARGE SCALE GENOMIC DNA]</scope>
    <source>
        <strain evidence="3 5">DSM 14981</strain>
    </source>
</reference>
<dbReference type="EMBL" id="FOIW01000001">
    <property type="protein sequence ID" value="SEV83331.1"/>
    <property type="molecule type" value="Genomic_DNA"/>
</dbReference>
<reference evidence="4 6" key="3">
    <citation type="submission" date="2016-10" db="EMBL/GenBank/DDBJ databases">
        <authorList>
            <person name="de Groot N.N."/>
        </authorList>
    </citation>
    <scope>NUCLEOTIDE SEQUENCE [LARGE SCALE GENOMIC DNA]</scope>
    <source>
        <strain evidence="4 6">OGL-20</strain>
    </source>
</reference>
<sequence length="61" mass="6958">MVRIWKNRVFWTLAIGGLFAYLSVFFVGSDALLVGSSLWVLAFVYLLVSSIEKWTGFKRPT</sequence>
<organism evidence="3 5">
    <name type="scientific">Thermococcus thioreducens</name>
    <dbReference type="NCBI Taxonomy" id="277988"/>
    <lineage>
        <taxon>Archaea</taxon>
        <taxon>Methanobacteriati</taxon>
        <taxon>Methanobacteriota</taxon>
        <taxon>Thermococci</taxon>
        <taxon>Thermococcales</taxon>
        <taxon>Thermococcaceae</taxon>
        <taxon>Thermococcus</taxon>
    </lineage>
</organism>
<dbReference type="Proteomes" id="UP000051862">
    <property type="component" value="Unassembled WGS sequence"/>
</dbReference>
<dbReference type="Proteomes" id="UP000250136">
    <property type="component" value="Chromosome"/>
</dbReference>
<accession>A0A0Q2XLW7</accession>
<evidence type="ECO:0000313" key="6">
    <source>
        <dbReference type="Proteomes" id="UP000182125"/>
    </source>
</evidence>
<dbReference type="OrthoDB" id="95753at2157"/>
<gene>
    <name evidence="2" type="ORF">A3L14_08530</name>
    <name evidence="3" type="ORF">AMR53_07085</name>
    <name evidence="4" type="ORF">SAMN05216170_0238</name>
</gene>
<dbReference type="Proteomes" id="UP000182125">
    <property type="component" value="Unassembled WGS sequence"/>
</dbReference>
<dbReference type="AlphaFoldDB" id="A0A0Q2XLW7"/>